<dbReference type="EMBL" id="DF977495">
    <property type="protein sequence ID" value="GAP90573.2"/>
    <property type="molecule type" value="Genomic_DNA"/>
</dbReference>
<proteinExistence type="predicted"/>
<dbReference type="AlphaFoldDB" id="A0A1W2TQ60"/>
<organism evidence="2">
    <name type="scientific">Rosellinia necatrix</name>
    <name type="common">White root-rot fungus</name>
    <dbReference type="NCBI Taxonomy" id="77044"/>
    <lineage>
        <taxon>Eukaryota</taxon>
        <taxon>Fungi</taxon>
        <taxon>Dikarya</taxon>
        <taxon>Ascomycota</taxon>
        <taxon>Pezizomycotina</taxon>
        <taxon>Sordariomycetes</taxon>
        <taxon>Xylariomycetidae</taxon>
        <taxon>Xylariales</taxon>
        <taxon>Xylariaceae</taxon>
        <taxon>Rosellinia</taxon>
    </lineage>
</organism>
<sequence length="54" mass="5785">MIGREAGASVMRAKRDGGQTVGQECAAIPGWHSKQAEATAGLNRMLDKHVYSKN</sequence>
<evidence type="ECO:0000256" key="1">
    <source>
        <dbReference type="SAM" id="MobiDB-lite"/>
    </source>
</evidence>
<accession>A0A1W2TQ60</accession>
<keyword evidence="3" id="KW-1185">Reference proteome</keyword>
<dbReference type="Proteomes" id="UP000054516">
    <property type="component" value="Unassembled WGS sequence"/>
</dbReference>
<reference evidence="2" key="1">
    <citation type="submission" date="2016-03" db="EMBL/GenBank/DDBJ databases">
        <title>Draft genome sequence of Rosellinia necatrix.</title>
        <authorList>
            <person name="Kanematsu S."/>
        </authorList>
    </citation>
    <scope>NUCLEOTIDE SEQUENCE [LARGE SCALE GENOMIC DNA]</scope>
    <source>
        <strain evidence="2">W97</strain>
    </source>
</reference>
<gene>
    <name evidence="2" type="ORF">SAMD00023353_5000630</name>
</gene>
<protein>
    <submittedName>
        <fullName evidence="2">Uncharacterized protein</fullName>
    </submittedName>
</protein>
<name>A0A1W2TQ60_ROSNE</name>
<feature type="region of interest" description="Disordered" evidence="1">
    <location>
        <begin position="1"/>
        <end position="21"/>
    </location>
</feature>
<evidence type="ECO:0000313" key="3">
    <source>
        <dbReference type="Proteomes" id="UP000054516"/>
    </source>
</evidence>
<evidence type="ECO:0000313" key="2">
    <source>
        <dbReference type="EMBL" id="GAP90573.2"/>
    </source>
</evidence>